<dbReference type="GeneID" id="14698237"/>
<dbReference type="CDD" id="cd00093">
    <property type="entry name" value="HTH_XRE"/>
    <property type="match status" value="1"/>
</dbReference>
<dbReference type="Proteomes" id="UP000007518">
    <property type="component" value="Segment"/>
</dbReference>
<dbReference type="PROSITE" id="PS50943">
    <property type="entry name" value="HTH_CROC1"/>
    <property type="match status" value="1"/>
</dbReference>
<gene>
    <name evidence="2" type="ORF">RcapNL_00032</name>
</gene>
<evidence type="ECO:0000259" key="1">
    <source>
        <dbReference type="PROSITE" id="PS50943"/>
    </source>
</evidence>
<dbReference type="Pfam" id="PF13560">
    <property type="entry name" value="HTH_31"/>
    <property type="match status" value="1"/>
</dbReference>
<dbReference type="InterPro" id="IPR001387">
    <property type="entry name" value="Cro/C1-type_HTH"/>
</dbReference>
<dbReference type="SMART" id="SM00530">
    <property type="entry name" value="HTH_XRE"/>
    <property type="match status" value="1"/>
</dbReference>
<organism evidence="2 3">
    <name type="scientific">Rhodobacter phage RcapNL</name>
    <dbReference type="NCBI Taxonomy" id="1131316"/>
    <lineage>
        <taxon>Viruses</taxon>
        <taxon>Duplodnaviria</taxon>
        <taxon>Heunggongvirae</taxon>
        <taxon>Uroviricota</taxon>
        <taxon>Caudoviricetes</taxon>
        <taxon>Capnelvirus</taxon>
        <taxon>Capnelvirus RcapNL</taxon>
    </lineage>
</organism>
<accession>H6WBN5</accession>
<proteinExistence type="predicted"/>
<dbReference type="EMBL" id="JQ066768">
    <property type="protein sequence ID" value="AFA44872.1"/>
    <property type="molecule type" value="Genomic_DNA"/>
</dbReference>
<feature type="domain" description="HTH cro/C1-type" evidence="1">
    <location>
        <begin position="6"/>
        <end position="49"/>
    </location>
</feature>
<protein>
    <submittedName>
        <fullName evidence="2">XRE family transcriptional regulator</fullName>
    </submittedName>
</protein>
<dbReference type="Gene3D" id="1.10.260.40">
    <property type="entry name" value="lambda repressor-like DNA-binding domains"/>
    <property type="match status" value="1"/>
</dbReference>
<evidence type="ECO:0000313" key="2">
    <source>
        <dbReference type="EMBL" id="AFA44872.1"/>
    </source>
</evidence>
<dbReference type="GO" id="GO:0003677">
    <property type="term" value="F:DNA binding"/>
    <property type="evidence" value="ECO:0007669"/>
    <property type="project" value="InterPro"/>
</dbReference>
<dbReference type="KEGG" id="vg:14698237"/>
<evidence type="ECO:0000313" key="3">
    <source>
        <dbReference type="Proteomes" id="UP000007518"/>
    </source>
</evidence>
<name>H6WBN5_9CAUD</name>
<dbReference type="RefSeq" id="YP_007518414.1">
    <property type="nucleotide sequence ID" value="NC_020489.1"/>
</dbReference>
<keyword evidence="3" id="KW-1185">Reference proteome</keyword>
<sequence length="73" mass="7652">MTPTDLTAARQRLGLTQAELGEHTGYSRTQITRIEAGQTGSVPVALTLAVRAMLLLGADPAAWPDAAQYAQSA</sequence>
<dbReference type="SUPFAM" id="SSF47413">
    <property type="entry name" value="lambda repressor-like DNA-binding domains"/>
    <property type="match status" value="1"/>
</dbReference>
<reference evidence="2 3" key="1">
    <citation type="submission" date="2011-11" db="EMBL/GenBank/DDBJ databases">
        <authorList>
            <person name="Hynes A.P."/>
            <person name="Lang A.S."/>
        </authorList>
    </citation>
    <scope>NUCLEOTIDE SEQUENCE [LARGE SCALE GENOMIC DNA]</scope>
</reference>
<dbReference type="InterPro" id="IPR010982">
    <property type="entry name" value="Lambda_DNA-bd_dom_sf"/>
</dbReference>